<dbReference type="OrthoDB" id="2350511at2759"/>
<accession>A0A9P6IPU4</accession>
<evidence type="ECO:0008006" key="4">
    <source>
        <dbReference type="Google" id="ProtNLM"/>
    </source>
</evidence>
<gene>
    <name evidence="2" type="ORF">BGZ70_005256</name>
</gene>
<proteinExistence type="predicted"/>
<keyword evidence="1" id="KW-0732">Signal</keyword>
<dbReference type="AlphaFoldDB" id="A0A9P6IPU4"/>
<name>A0A9P6IPU4_MORAP</name>
<dbReference type="EMBL" id="JAAAHY010002787">
    <property type="protein sequence ID" value="KAF9943919.1"/>
    <property type="molecule type" value="Genomic_DNA"/>
</dbReference>
<dbReference type="InterPro" id="IPR032675">
    <property type="entry name" value="LRR_dom_sf"/>
</dbReference>
<sequence>MPGSAAHTFFAIPELFCLLSAHVPQSDLTQCSLVCKEWSRQFQPKLWVNVIFTERFMRLINEVPSPAATALTRNLGHIREVIFPAVNPSHLQLLIQGLPEQLNDTVTEPKSLCTNLRLIYFRTIDSDRLDRLDFISKPLLTLLNNNLRLTYLYVFVDILNIEGFSAALSKLQHLQHLTVHSDSETDYIPEPLLFLRSCLGLPELTELHFESGVEIHWDDGDEATIRRELEAVIHEASVVRFSGRDDAKKIKQVTFPSNCEKRRNPLPLLLLKSNLLDLQECVIPGFGPDASLQEIEQVVREHCSEIKHLEFSDVHEANGPAVRAFIRGCSGLRSFTSLPYNECLEDEPLLVLSELVSWHRTTLEILDIQPVGVSSHYLQEILSCCMQLKRFHAMATDWIGVSSITYWDMSRSDWVCTKLRELYLTVNRWSPERDEQEEVEQTPDGRHLCSDRCRCTSKRAFQQIGRLEMLEVLDISIDR</sequence>
<feature type="chain" id="PRO_5040433608" description="F-box domain-containing protein" evidence="1">
    <location>
        <begin position="22"/>
        <end position="479"/>
    </location>
</feature>
<feature type="signal peptide" evidence="1">
    <location>
        <begin position="1"/>
        <end position="21"/>
    </location>
</feature>
<dbReference type="Proteomes" id="UP000738359">
    <property type="component" value="Unassembled WGS sequence"/>
</dbReference>
<dbReference type="SUPFAM" id="SSF52047">
    <property type="entry name" value="RNI-like"/>
    <property type="match status" value="1"/>
</dbReference>
<evidence type="ECO:0000313" key="2">
    <source>
        <dbReference type="EMBL" id="KAF9943919.1"/>
    </source>
</evidence>
<evidence type="ECO:0000313" key="3">
    <source>
        <dbReference type="Proteomes" id="UP000738359"/>
    </source>
</evidence>
<organism evidence="2 3">
    <name type="scientific">Mortierella alpina</name>
    <name type="common">Oleaginous fungus</name>
    <name type="synonym">Mortierella renispora</name>
    <dbReference type="NCBI Taxonomy" id="64518"/>
    <lineage>
        <taxon>Eukaryota</taxon>
        <taxon>Fungi</taxon>
        <taxon>Fungi incertae sedis</taxon>
        <taxon>Mucoromycota</taxon>
        <taxon>Mortierellomycotina</taxon>
        <taxon>Mortierellomycetes</taxon>
        <taxon>Mortierellales</taxon>
        <taxon>Mortierellaceae</taxon>
        <taxon>Mortierella</taxon>
    </lineage>
</organism>
<reference evidence="2" key="1">
    <citation type="journal article" date="2020" name="Fungal Divers.">
        <title>Resolving the Mortierellaceae phylogeny through synthesis of multi-gene phylogenetics and phylogenomics.</title>
        <authorList>
            <person name="Vandepol N."/>
            <person name="Liber J."/>
            <person name="Desiro A."/>
            <person name="Na H."/>
            <person name="Kennedy M."/>
            <person name="Barry K."/>
            <person name="Grigoriev I.V."/>
            <person name="Miller A.N."/>
            <person name="O'Donnell K."/>
            <person name="Stajich J.E."/>
            <person name="Bonito G."/>
        </authorList>
    </citation>
    <scope>NUCLEOTIDE SEQUENCE</scope>
    <source>
        <strain evidence="2">CK1249</strain>
    </source>
</reference>
<feature type="non-terminal residue" evidence="2">
    <location>
        <position position="479"/>
    </location>
</feature>
<protein>
    <recommendedName>
        <fullName evidence="4">F-box domain-containing protein</fullName>
    </recommendedName>
</protein>
<keyword evidence="3" id="KW-1185">Reference proteome</keyword>
<comment type="caution">
    <text evidence="2">The sequence shown here is derived from an EMBL/GenBank/DDBJ whole genome shotgun (WGS) entry which is preliminary data.</text>
</comment>
<dbReference type="Gene3D" id="3.80.10.10">
    <property type="entry name" value="Ribonuclease Inhibitor"/>
    <property type="match status" value="2"/>
</dbReference>
<evidence type="ECO:0000256" key="1">
    <source>
        <dbReference type="SAM" id="SignalP"/>
    </source>
</evidence>